<evidence type="ECO:0000256" key="2">
    <source>
        <dbReference type="ARBA" id="ARBA00022692"/>
    </source>
</evidence>
<feature type="region of interest" description="Disordered" evidence="7">
    <location>
        <begin position="1"/>
        <end position="25"/>
    </location>
</feature>
<evidence type="ECO:0000256" key="1">
    <source>
        <dbReference type="ARBA" id="ARBA00004651"/>
    </source>
</evidence>
<keyword evidence="5 8" id="KW-1133">Transmembrane helix</keyword>
<dbReference type="PROSITE" id="PS50893">
    <property type="entry name" value="ABC_TRANSPORTER_2"/>
    <property type="match status" value="1"/>
</dbReference>
<dbReference type="InterPro" id="IPR003439">
    <property type="entry name" value="ABC_transporter-like_ATP-bd"/>
</dbReference>
<feature type="transmembrane region" description="Helical" evidence="8">
    <location>
        <begin position="309"/>
        <end position="342"/>
    </location>
</feature>
<dbReference type="Gene3D" id="1.20.1560.10">
    <property type="entry name" value="ABC transporter type 1, transmembrane domain"/>
    <property type="match status" value="1"/>
</dbReference>
<name>A0ABP5HTF0_9ACTN</name>
<protein>
    <submittedName>
        <fullName evidence="10">ABC transporter ATP-binding protein</fullName>
    </submittedName>
</protein>
<dbReference type="Gene3D" id="3.40.50.300">
    <property type="entry name" value="P-loop containing nucleotide triphosphate hydrolases"/>
    <property type="match status" value="1"/>
</dbReference>
<evidence type="ECO:0000256" key="7">
    <source>
        <dbReference type="SAM" id="MobiDB-lite"/>
    </source>
</evidence>
<dbReference type="Proteomes" id="UP001500016">
    <property type="component" value="Unassembled WGS sequence"/>
</dbReference>
<dbReference type="InterPro" id="IPR017871">
    <property type="entry name" value="ABC_transporter-like_CS"/>
</dbReference>
<keyword evidence="3" id="KW-0547">Nucleotide-binding</keyword>
<organism evidence="10 11">
    <name type="scientific">Streptomyces albiaxialis</name>
    <dbReference type="NCBI Taxonomy" id="329523"/>
    <lineage>
        <taxon>Bacteria</taxon>
        <taxon>Bacillati</taxon>
        <taxon>Actinomycetota</taxon>
        <taxon>Actinomycetes</taxon>
        <taxon>Kitasatosporales</taxon>
        <taxon>Streptomycetaceae</taxon>
        <taxon>Streptomyces</taxon>
    </lineage>
</organism>
<keyword evidence="6 8" id="KW-0472">Membrane</keyword>
<evidence type="ECO:0000256" key="6">
    <source>
        <dbReference type="ARBA" id="ARBA00023136"/>
    </source>
</evidence>
<dbReference type="SUPFAM" id="SSF90123">
    <property type="entry name" value="ABC transporter transmembrane region"/>
    <property type="match status" value="1"/>
</dbReference>
<keyword evidence="11" id="KW-1185">Reference proteome</keyword>
<evidence type="ECO:0000256" key="5">
    <source>
        <dbReference type="ARBA" id="ARBA00022989"/>
    </source>
</evidence>
<dbReference type="RefSeq" id="WP_344530817.1">
    <property type="nucleotide sequence ID" value="NZ_BAAAPE010000011.1"/>
</dbReference>
<dbReference type="PANTHER" id="PTHR24221">
    <property type="entry name" value="ATP-BINDING CASSETTE SUB-FAMILY B"/>
    <property type="match status" value="1"/>
</dbReference>
<evidence type="ECO:0000313" key="10">
    <source>
        <dbReference type="EMBL" id="GAA2083738.1"/>
    </source>
</evidence>
<dbReference type="InterPro" id="IPR036640">
    <property type="entry name" value="ABC1_TM_sf"/>
</dbReference>
<reference evidence="11" key="1">
    <citation type="journal article" date="2019" name="Int. J. Syst. Evol. Microbiol.">
        <title>The Global Catalogue of Microorganisms (GCM) 10K type strain sequencing project: providing services to taxonomists for standard genome sequencing and annotation.</title>
        <authorList>
            <consortium name="The Broad Institute Genomics Platform"/>
            <consortium name="The Broad Institute Genome Sequencing Center for Infectious Disease"/>
            <person name="Wu L."/>
            <person name="Ma J."/>
        </authorList>
    </citation>
    <scope>NUCLEOTIDE SEQUENCE [LARGE SCALE GENOMIC DNA]</scope>
    <source>
        <strain evidence="11">JCM 15478</strain>
    </source>
</reference>
<dbReference type="InterPro" id="IPR027417">
    <property type="entry name" value="P-loop_NTPase"/>
</dbReference>
<feature type="transmembrane region" description="Helical" evidence="8">
    <location>
        <begin position="278"/>
        <end position="297"/>
    </location>
</feature>
<dbReference type="EMBL" id="BAAAPE010000011">
    <property type="protein sequence ID" value="GAA2083738.1"/>
    <property type="molecule type" value="Genomic_DNA"/>
</dbReference>
<evidence type="ECO:0000256" key="8">
    <source>
        <dbReference type="SAM" id="Phobius"/>
    </source>
</evidence>
<accession>A0ABP5HTF0</accession>
<dbReference type="PANTHER" id="PTHR24221:SF654">
    <property type="entry name" value="ATP-BINDING CASSETTE SUB-FAMILY B MEMBER 6"/>
    <property type="match status" value="1"/>
</dbReference>
<dbReference type="SMART" id="SM00382">
    <property type="entry name" value="AAA"/>
    <property type="match status" value="1"/>
</dbReference>
<proteinExistence type="predicted"/>
<gene>
    <name evidence="10" type="ORF">GCM10009801_44380</name>
</gene>
<feature type="transmembrane region" description="Helical" evidence="8">
    <location>
        <begin position="44"/>
        <end position="68"/>
    </location>
</feature>
<dbReference type="GO" id="GO:0005524">
    <property type="term" value="F:ATP binding"/>
    <property type="evidence" value="ECO:0007669"/>
    <property type="project" value="UniProtKB-KW"/>
</dbReference>
<dbReference type="PROSITE" id="PS00211">
    <property type="entry name" value="ABC_TRANSPORTER_1"/>
    <property type="match status" value="1"/>
</dbReference>
<dbReference type="Pfam" id="PF00005">
    <property type="entry name" value="ABC_tran"/>
    <property type="match status" value="1"/>
</dbReference>
<evidence type="ECO:0000256" key="3">
    <source>
        <dbReference type="ARBA" id="ARBA00022741"/>
    </source>
</evidence>
<dbReference type="InterPro" id="IPR003593">
    <property type="entry name" value="AAA+_ATPase"/>
</dbReference>
<keyword evidence="2 8" id="KW-0812">Transmembrane</keyword>
<sequence length="635" mass="66991">MRSGKAGEDPKAGGGPKAGEGASHRRTRRDLYALAWRSGRGSSVLLLLTVVVGGLGPGAFMLLAGIAVGRIPEAARLGLEDGAGRVAGPVAAAGAVFLLTQVAGKIRFTVGEILGQRIEITLRERAMRACAVEDGTDHLEDEETRDDLALLSGVAGGLPLERAVAGLAEVNAALLGALGPLLILMFFQVWAGALVGLAWFAARAVAGRENSKRLELLFGQAHEMRRAAYFRSLAVGGAAAKELRVFGLRGWVLERLGQEWLAAIRPTWAKRRPGNMKILGLSAALVAVYGLVFWALVDGGVHGGLETGAFAVFLQALIGASAVSGGTAAYGLDVAMAPIAAVRRLEERKAAHAGPAPAPGGDGGGAARKPCAGLPAKALEADGLTFAYDRERPVLDGVSFRIEPGEVVAVVGENGAGKTTLLRQLAGLLDPVAGHIAVDGVPLAGLDRQEWRSQLAMVFQDFARLPLTVAENVHVLRAAPDDEEARATVRDCLERVGLGERVARLPQGLDTPLGARLPGGADLSGGEWQRLALARAFFTLSRGARVLLVDEPTASIDPSGEIEFFDRLIDETEGLIRIVVSHRFNTVRRVDRILVLEHGRVVDSGSHDELMRHEGLYRRMFTAQAEPFAQAGGAR</sequence>
<comment type="caution">
    <text evidence="10">The sequence shown here is derived from an EMBL/GenBank/DDBJ whole genome shotgun (WGS) entry which is preliminary data.</text>
</comment>
<evidence type="ECO:0000256" key="4">
    <source>
        <dbReference type="ARBA" id="ARBA00022840"/>
    </source>
</evidence>
<feature type="compositionally biased region" description="Basic and acidic residues" evidence="7">
    <location>
        <begin position="1"/>
        <end position="11"/>
    </location>
</feature>
<dbReference type="SUPFAM" id="SSF52540">
    <property type="entry name" value="P-loop containing nucleoside triphosphate hydrolases"/>
    <property type="match status" value="1"/>
</dbReference>
<comment type="subcellular location">
    <subcellularLocation>
        <location evidence="1">Cell membrane</location>
        <topology evidence="1">Multi-pass membrane protein</topology>
    </subcellularLocation>
</comment>
<dbReference type="CDD" id="cd03228">
    <property type="entry name" value="ABCC_MRP_Like"/>
    <property type="match status" value="1"/>
</dbReference>
<dbReference type="InterPro" id="IPR039421">
    <property type="entry name" value="Type_1_exporter"/>
</dbReference>
<feature type="transmembrane region" description="Helical" evidence="8">
    <location>
        <begin position="181"/>
        <end position="202"/>
    </location>
</feature>
<evidence type="ECO:0000313" key="11">
    <source>
        <dbReference type="Proteomes" id="UP001500016"/>
    </source>
</evidence>
<evidence type="ECO:0000259" key="9">
    <source>
        <dbReference type="PROSITE" id="PS50893"/>
    </source>
</evidence>
<feature type="domain" description="ABC transporter" evidence="9">
    <location>
        <begin position="379"/>
        <end position="623"/>
    </location>
</feature>
<keyword evidence="4 10" id="KW-0067">ATP-binding</keyword>